<feature type="domain" description="MBG" evidence="6">
    <location>
        <begin position="81"/>
        <end position="153"/>
    </location>
</feature>
<dbReference type="InterPro" id="IPR026341">
    <property type="entry name" value="T9SS_type_B"/>
</dbReference>
<keyword evidence="4" id="KW-0106">Calcium</keyword>
<dbReference type="Proteomes" id="UP000184609">
    <property type="component" value="Unassembled WGS sequence"/>
</dbReference>
<dbReference type="InterPro" id="IPR059100">
    <property type="entry name" value="TSP3_bac"/>
</dbReference>
<name>A0A1M7ZKL6_9BACT</name>
<evidence type="ECO:0000256" key="1">
    <source>
        <dbReference type="ARBA" id="ARBA00004613"/>
    </source>
</evidence>
<evidence type="ECO:0000256" key="4">
    <source>
        <dbReference type="ARBA" id="ARBA00022837"/>
    </source>
</evidence>
<feature type="compositionally biased region" description="Acidic residues" evidence="5">
    <location>
        <begin position="188"/>
        <end position="206"/>
    </location>
</feature>
<evidence type="ECO:0000256" key="2">
    <source>
        <dbReference type="ARBA" id="ARBA00022525"/>
    </source>
</evidence>
<dbReference type="Pfam" id="PF13585">
    <property type="entry name" value="CHU_C"/>
    <property type="match status" value="1"/>
</dbReference>
<dbReference type="NCBIfam" id="TIGR04131">
    <property type="entry name" value="Bac_Flav_CTERM"/>
    <property type="match status" value="1"/>
</dbReference>
<sequence>ADLTITPAEIGAITFNDASFVYDGTEKSLMISGTLPAGTSVAYSNNGRTDVGSQEVTATITGSNYTTLELTADLTITAKEITVTADAGLSKIAGEADPILTYTATGLADGEGMEVFAGSLSRASGEDVGLYAITQGTLSAGDNYTINFIGADFEIIDGDTDGDGVPDQQEEEDGTDPSDPTDFKDTDLDGVPDYVEEEQGTDPADPEDYKDQDGDKVPDYVEVQQGTDPNNPDDAQDSDEDGVPDYIQERSIVELVAQSIQVAWNTPEASLNLPTEAVAITGLGEVVNVPVTWDLTGYDPLTSGTTGYDGEITEIAGVFNTYGLTAELSIEVLAKPAPTDVTLSENEFIGIPDQYFQEIGFFTVIDATDDQHTLSLPEGMGDNELFEVIDGILFWSSQDQRAGETQFEVVLQVEDRGGNVIQKSFQITRQRTPLSQLDVVNTFTPNADGVNDTWGVPALRYYSGVRIQVFDRGGRRLFYTEDPDVRWDGTFEGEEMGVGAYFWVIEVEETGEVRRGILNLLKH</sequence>
<keyword evidence="8" id="KW-1185">Reference proteome</keyword>
<feature type="non-terminal residue" evidence="7">
    <location>
        <position position="1"/>
    </location>
</feature>
<keyword evidence="3" id="KW-0732">Signal</keyword>
<organism evidence="7 8">
    <name type="scientific">Algoriphagus zhangzhouensis</name>
    <dbReference type="NCBI Taxonomy" id="1073327"/>
    <lineage>
        <taxon>Bacteria</taxon>
        <taxon>Pseudomonadati</taxon>
        <taxon>Bacteroidota</taxon>
        <taxon>Cytophagia</taxon>
        <taxon>Cytophagales</taxon>
        <taxon>Cyclobacteriaceae</taxon>
        <taxon>Algoriphagus</taxon>
    </lineage>
</organism>
<evidence type="ECO:0000256" key="5">
    <source>
        <dbReference type="SAM" id="MobiDB-lite"/>
    </source>
</evidence>
<protein>
    <submittedName>
        <fullName evidence="7">Gliding motility-associated C-terminal domain-containing protein</fullName>
    </submittedName>
</protein>
<comment type="subcellular location">
    <subcellularLocation>
        <location evidence="1">Secreted</location>
    </subcellularLocation>
</comment>
<accession>A0A1M7ZKL6</accession>
<feature type="compositionally biased region" description="Acidic residues" evidence="5">
    <location>
        <begin position="157"/>
        <end position="176"/>
    </location>
</feature>
<feature type="compositionally biased region" description="Basic and acidic residues" evidence="5">
    <location>
        <begin position="207"/>
        <end position="219"/>
    </location>
</feature>
<evidence type="ECO:0000313" key="7">
    <source>
        <dbReference type="EMBL" id="SHO65428.1"/>
    </source>
</evidence>
<dbReference type="Pfam" id="PF18676">
    <property type="entry name" value="MBG_2"/>
    <property type="match status" value="1"/>
</dbReference>
<dbReference type="Pfam" id="PF18884">
    <property type="entry name" value="TSP3_bac"/>
    <property type="match status" value="3"/>
</dbReference>
<feature type="region of interest" description="Disordered" evidence="5">
    <location>
        <begin position="157"/>
        <end position="243"/>
    </location>
</feature>
<evidence type="ECO:0000256" key="3">
    <source>
        <dbReference type="ARBA" id="ARBA00022729"/>
    </source>
</evidence>
<keyword evidence="2" id="KW-0964">Secreted</keyword>
<evidence type="ECO:0000313" key="8">
    <source>
        <dbReference type="Proteomes" id="UP000184609"/>
    </source>
</evidence>
<gene>
    <name evidence="7" type="ORF">SAMN04488108_4090</name>
</gene>
<dbReference type="STRING" id="1073327.SAMN04488108_4090"/>
<feature type="compositionally biased region" description="Acidic residues" evidence="5">
    <location>
        <begin position="234"/>
        <end position="243"/>
    </location>
</feature>
<dbReference type="RefSeq" id="WP_139243102.1">
    <property type="nucleotide sequence ID" value="NZ_FRXN01000013.1"/>
</dbReference>
<proteinExistence type="predicted"/>
<dbReference type="AlphaFoldDB" id="A0A1M7ZKL6"/>
<dbReference type="EMBL" id="FRXN01000013">
    <property type="protein sequence ID" value="SHO65428.1"/>
    <property type="molecule type" value="Genomic_DNA"/>
</dbReference>
<dbReference type="InterPro" id="IPR041286">
    <property type="entry name" value="MBG_2"/>
</dbReference>
<evidence type="ECO:0000259" key="6">
    <source>
        <dbReference type="Pfam" id="PF18676"/>
    </source>
</evidence>
<reference evidence="8" key="1">
    <citation type="submission" date="2016-12" db="EMBL/GenBank/DDBJ databases">
        <authorList>
            <person name="Varghese N."/>
            <person name="Submissions S."/>
        </authorList>
    </citation>
    <scope>NUCLEOTIDE SEQUENCE [LARGE SCALE GENOMIC DNA]</scope>
    <source>
        <strain evidence="8">DSM 25035</strain>
    </source>
</reference>